<organism evidence="6 7">
    <name type="scientific">Fervidicella metallireducens AeB</name>
    <dbReference type="NCBI Taxonomy" id="1403537"/>
    <lineage>
        <taxon>Bacteria</taxon>
        <taxon>Bacillati</taxon>
        <taxon>Bacillota</taxon>
        <taxon>Clostridia</taxon>
        <taxon>Eubacteriales</taxon>
        <taxon>Clostridiaceae</taxon>
        <taxon>Fervidicella</taxon>
    </lineage>
</organism>
<dbReference type="AlphaFoldDB" id="A0A017RSA9"/>
<dbReference type="GO" id="GO:0003677">
    <property type="term" value="F:DNA binding"/>
    <property type="evidence" value="ECO:0007669"/>
    <property type="project" value="UniProtKB-KW"/>
</dbReference>
<dbReference type="InterPro" id="IPR009061">
    <property type="entry name" value="DNA-bd_dom_put_sf"/>
</dbReference>
<keyword evidence="2" id="KW-0805">Transcription regulation</keyword>
<proteinExistence type="predicted"/>
<reference evidence="6 7" key="1">
    <citation type="journal article" date="2014" name="Genome Announc.">
        <title>Draft Genome Sequence of Fervidicella metallireducens Strain AeBT, an Iron-Reducing Thermoanaerobe from the Great Artesian Basin.</title>
        <authorList>
            <person name="Patel B.K."/>
        </authorList>
    </citation>
    <scope>NUCLEOTIDE SEQUENCE [LARGE SCALE GENOMIC DNA]</scope>
    <source>
        <strain evidence="6 7">AeB</strain>
    </source>
</reference>
<dbReference type="Gene3D" id="1.10.1660.10">
    <property type="match status" value="1"/>
</dbReference>
<dbReference type="PANTHER" id="PTHR30204">
    <property type="entry name" value="REDOX-CYCLING DRUG-SENSING TRANSCRIPTIONAL ACTIVATOR SOXR"/>
    <property type="match status" value="1"/>
</dbReference>
<keyword evidence="7" id="KW-1185">Reference proteome</keyword>
<evidence type="ECO:0000256" key="4">
    <source>
        <dbReference type="ARBA" id="ARBA00023163"/>
    </source>
</evidence>
<accession>A0A017RSA9</accession>
<comment type="caution">
    <text evidence="6">The sequence shown here is derived from an EMBL/GenBank/DDBJ whole genome shotgun (WGS) entry which is preliminary data.</text>
</comment>
<dbReference type="OrthoDB" id="9791488at2"/>
<dbReference type="InterPro" id="IPR000551">
    <property type="entry name" value="MerR-type_HTH_dom"/>
</dbReference>
<evidence type="ECO:0000313" key="6">
    <source>
        <dbReference type="EMBL" id="EYE87476.1"/>
    </source>
</evidence>
<dbReference type="SUPFAM" id="SSF46955">
    <property type="entry name" value="Putative DNA-binding domain"/>
    <property type="match status" value="1"/>
</dbReference>
<keyword evidence="4" id="KW-0804">Transcription</keyword>
<evidence type="ECO:0000256" key="2">
    <source>
        <dbReference type="ARBA" id="ARBA00023015"/>
    </source>
</evidence>
<dbReference type="Pfam" id="PF13411">
    <property type="entry name" value="MerR_1"/>
    <property type="match status" value="1"/>
</dbReference>
<dbReference type="GO" id="GO:0003700">
    <property type="term" value="F:DNA-binding transcription factor activity"/>
    <property type="evidence" value="ECO:0007669"/>
    <property type="project" value="InterPro"/>
</dbReference>
<keyword evidence="1" id="KW-0678">Repressor</keyword>
<dbReference type="SMART" id="SM00422">
    <property type="entry name" value="HTH_MERR"/>
    <property type="match status" value="1"/>
</dbReference>
<evidence type="ECO:0000256" key="3">
    <source>
        <dbReference type="ARBA" id="ARBA00023125"/>
    </source>
</evidence>
<protein>
    <recommendedName>
        <fullName evidence="5">HTH merR-type domain-containing protein</fullName>
    </recommendedName>
</protein>
<feature type="domain" description="HTH merR-type" evidence="5">
    <location>
        <begin position="1"/>
        <end position="68"/>
    </location>
</feature>
<gene>
    <name evidence="6" type="ORF">Q428_13100</name>
</gene>
<evidence type="ECO:0000259" key="5">
    <source>
        <dbReference type="PROSITE" id="PS50937"/>
    </source>
</evidence>
<dbReference type="RefSeq" id="WP_035381380.1">
    <property type="nucleotide sequence ID" value="NZ_AZQP01000054.1"/>
</dbReference>
<evidence type="ECO:0000256" key="1">
    <source>
        <dbReference type="ARBA" id="ARBA00022491"/>
    </source>
</evidence>
<name>A0A017RSA9_9CLOT</name>
<dbReference type="PANTHER" id="PTHR30204:SF69">
    <property type="entry name" value="MERR-FAMILY TRANSCRIPTIONAL REGULATOR"/>
    <property type="match status" value="1"/>
</dbReference>
<dbReference type="PROSITE" id="PS50937">
    <property type="entry name" value="HTH_MERR_2"/>
    <property type="match status" value="1"/>
</dbReference>
<dbReference type="CDD" id="cd00592">
    <property type="entry name" value="HTH_MerR-like"/>
    <property type="match status" value="1"/>
</dbReference>
<dbReference type="EMBL" id="AZQP01000054">
    <property type="protein sequence ID" value="EYE87476.1"/>
    <property type="molecule type" value="Genomic_DNA"/>
</dbReference>
<dbReference type="Proteomes" id="UP000019681">
    <property type="component" value="Unassembled WGS sequence"/>
</dbReference>
<dbReference type="STRING" id="1403537.Q428_13100"/>
<dbReference type="InterPro" id="IPR047057">
    <property type="entry name" value="MerR_fam"/>
</dbReference>
<keyword evidence="3" id="KW-0238">DNA-binding</keyword>
<sequence>MFIKDVCRECKLTKKAVEYYEQQGLISPRIENNGYRNYSYEDICILKEISVLRKLDISISDIRYILSSSNKPEAIRKCIYKMDLEIEKSLANKKCLEQLMNDYNIEQTIFYIEEEIEKYFTIREKLIQAFPGPYGMYLCLHFGQFLNGRIDTAQKERAYEDIVNYLDKIQAIEFPKELEEYFQEGLVNFKTEDVQKLNSSIMDFVNNTDKYLEEHKEEIEKYLEFKNSDEYKISPAYKINQMILQFQQENGYYDVFIHNLKILSDSYREYLEKLDIANKAFIDRYLNKNI</sequence>
<evidence type="ECO:0000313" key="7">
    <source>
        <dbReference type="Proteomes" id="UP000019681"/>
    </source>
</evidence>